<dbReference type="GeneID" id="78297127"/>
<gene>
    <name evidence="5" type="ORF">C8D82_14811</name>
</gene>
<keyword evidence="2 5" id="KW-0238">DNA-binding</keyword>
<dbReference type="OrthoDB" id="1975037at2"/>
<evidence type="ECO:0000313" key="6">
    <source>
        <dbReference type="Proteomes" id="UP000245959"/>
    </source>
</evidence>
<organism evidence="5 6">
    <name type="scientific">Victivallis vadensis</name>
    <dbReference type="NCBI Taxonomy" id="172901"/>
    <lineage>
        <taxon>Bacteria</taxon>
        <taxon>Pseudomonadati</taxon>
        <taxon>Lentisphaerota</taxon>
        <taxon>Lentisphaeria</taxon>
        <taxon>Victivallales</taxon>
        <taxon>Victivallaceae</taxon>
        <taxon>Victivallis</taxon>
    </lineage>
</organism>
<keyword evidence="1" id="KW-0805">Transcription regulation</keyword>
<evidence type="ECO:0000256" key="1">
    <source>
        <dbReference type="ARBA" id="ARBA00023015"/>
    </source>
</evidence>
<accession>A0A2U1AEA6</accession>
<comment type="caution">
    <text evidence="5">The sequence shown here is derived from an EMBL/GenBank/DDBJ whole genome shotgun (WGS) entry which is preliminary data.</text>
</comment>
<evidence type="ECO:0000259" key="4">
    <source>
        <dbReference type="PROSITE" id="PS01124"/>
    </source>
</evidence>
<proteinExistence type="predicted"/>
<dbReference type="PANTHER" id="PTHR43280">
    <property type="entry name" value="ARAC-FAMILY TRANSCRIPTIONAL REGULATOR"/>
    <property type="match status" value="1"/>
</dbReference>
<evidence type="ECO:0000313" key="5">
    <source>
        <dbReference type="EMBL" id="PVY34750.1"/>
    </source>
</evidence>
<name>A0A2U1AEA6_9BACT</name>
<dbReference type="InterPro" id="IPR020449">
    <property type="entry name" value="Tscrpt_reg_AraC-type_HTH"/>
</dbReference>
<dbReference type="EMBL" id="QEKH01000048">
    <property type="protein sequence ID" value="PVY34750.1"/>
    <property type="molecule type" value="Genomic_DNA"/>
</dbReference>
<dbReference type="Proteomes" id="UP000245959">
    <property type="component" value="Unassembled WGS sequence"/>
</dbReference>
<dbReference type="PANTHER" id="PTHR43280:SF28">
    <property type="entry name" value="HTH-TYPE TRANSCRIPTIONAL ACTIVATOR RHAS"/>
    <property type="match status" value="1"/>
</dbReference>
<dbReference type="InterPro" id="IPR018060">
    <property type="entry name" value="HTH_AraC"/>
</dbReference>
<sequence length="288" mass="33176">MHEIPEKALKCFETWSGLQVTFYDWTNSFTNCIVQERRLHMNEFCRVRKISLQYANCLQCDYLQTQSKAWMLRDGAVKICHAGALELVVSIFSGYRFLAILTAGLRRPPEMLPDHLLVLRDNAVLKPEEPVELPEISAEEIELTLEGFRQLAARLKLWYESSSGKLFQEEKMPRPIQIEYMVQEHAHGKLSLEDMAETLHLSVKRTAGVIKETTGRTLGQLIREKRIQRAKTLLEHTGHSIAEIAEASGYPDVANFHRQFKKSEGITPAQYRRLTIKKRNEDSRQHSG</sequence>
<dbReference type="Pfam" id="PF12833">
    <property type="entry name" value="HTH_18"/>
    <property type="match status" value="1"/>
</dbReference>
<dbReference type="SUPFAM" id="SSF46689">
    <property type="entry name" value="Homeodomain-like"/>
    <property type="match status" value="1"/>
</dbReference>
<dbReference type="RefSeq" id="WP_116885867.1">
    <property type="nucleotide sequence ID" value="NZ_CABMMC010000026.1"/>
</dbReference>
<dbReference type="GO" id="GO:0043565">
    <property type="term" value="F:sequence-specific DNA binding"/>
    <property type="evidence" value="ECO:0007669"/>
    <property type="project" value="InterPro"/>
</dbReference>
<protein>
    <submittedName>
        <fullName evidence="5">AraC-like DNA-binding protein</fullName>
    </submittedName>
</protein>
<dbReference type="PROSITE" id="PS00041">
    <property type="entry name" value="HTH_ARAC_FAMILY_1"/>
    <property type="match status" value="1"/>
</dbReference>
<dbReference type="PRINTS" id="PR00032">
    <property type="entry name" value="HTHARAC"/>
</dbReference>
<dbReference type="GO" id="GO:0003700">
    <property type="term" value="F:DNA-binding transcription factor activity"/>
    <property type="evidence" value="ECO:0007669"/>
    <property type="project" value="InterPro"/>
</dbReference>
<evidence type="ECO:0000256" key="2">
    <source>
        <dbReference type="ARBA" id="ARBA00023125"/>
    </source>
</evidence>
<reference evidence="5 6" key="1">
    <citation type="submission" date="2018-04" db="EMBL/GenBank/DDBJ databases">
        <title>Genomic Encyclopedia of Type Strains, Phase IV (KMG-IV): sequencing the most valuable type-strain genomes for metagenomic binning, comparative biology and taxonomic classification.</title>
        <authorList>
            <person name="Goeker M."/>
        </authorList>
    </citation>
    <scope>NUCLEOTIDE SEQUENCE [LARGE SCALE GENOMIC DNA]</scope>
    <source>
        <strain evidence="5 6">DSM 14823</strain>
    </source>
</reference>
<dbReference type="PROSITE" id="PS01124">
    <property type="entry name" value="HTH_ARAC_FAMILY_2"/>
    <property type="match status" value="1"/>
</dbReference>
<keyword evidence="3" id="KW-0804">Transcription</keyword>
<feature type="domain" description="HTH araC/xylS-type" evidence="4">
    <location>
        <begin position="176"/>
        <end position="274"/>
    </location>
</feature>
<dbReference type="InterPro" id="IPR018062">
    <property type="entry name" value="HTH_AraC-typ_CS"/>
</dbReference>
<dbReference type="Gene3D" id="1.10.10.60">
    <property type="entry name" value="Homeodomain-like"/>
    <property type="match status" value="1"/>
</dbReference>
<dbReference type="AlphaFoldDB" id="A0A2U1AEA6"/>
<keyword evidence="6" id="KW-1185">Reference proteome</keyword>
<dbReference type="InterPro" id="IPR009057">
    <property type="entry name" value="Homeodomain-like_sf"/>
</dbReference>
<dbReference type="SMART" id="SM00342">
    <property type="entry name" value="HTH_ARAC"/>
    <property type="match status" value="1"/>
</dbReference>
<evidence type="ECO:0000256" key="3">
    <source>
        <dbReference type="ARBA" id="ARBA00023163"/>
    </source>
</evidence>